<reference evidence="2" key="2">
    <citation type="submission" date="2015-01" db="EMBL/GenBank/DDBJ databases">
        <title>Evolutionary Origins and Diversification of the Mycorrhizal Mutualists.</title>
        <authorList>
            <consortium name="DOE Joint Genome Institute"/>
            <consortium name="Mycorrhizal Genomics Consortium"/>
            <person name="Kohler A."/>
            <person name="Kuo A."/>
            <person name="Nagy L.G."/>
            <person name="Floudas D."/>
            <person name="Copeland A."/>
            <person name="Barry K.W."/>
            <person name="Cichocki N."/>
            <person name="Veneault-Fourrey C."/>
            <person name="LaButti K."/>
            <person name="Lindquist E.A."/>
            <person name="Lipzen A."/>
            <person name="Lundell T."/>
            <person name="Morin E."/>
            <person name="Murat C."/>
            <person name="Riley R."/>
            <person name="Ohm R."/>
            <person name="Sun H."/>
            <person name="Tunlid A."/>
            <person name="Henrissat B."/>
            <person name="Grigoriev I.V."/>
            <person name="Hibbett D.S."/>
            <person name="Martin F."/>
        </authorList>
    </citation>
    <scope>NUCLEOTIDE SEQUENCE [LARGE SCALE GENOMIC DNA]</scope>
    <source>
        <strain evidence="2">Ve08.2h10</strain>
    </source>
</reference>
<sequence>MWRNTILEDSLDEIHCLLDHFHTYHEVFCATVIVLTFSLPCQHSMKHYPSLICHFGARNGLCLSITELKHVETVKVLYHCSNHHNALGKMLLSNQCLNTLATCCINFCE</sequence>
<name>A0A0D0D803_9AGAM</name>
<gene>
    <name evidence="1" type="ORF">PAXRUDRAFT_145888</name>
</gene>
<organism evidence="1 2">
    <name type="scientific">Paxillus rubicundulus Ve08.2h10</name>
    <dbReference type="NCBI Taxonomy" id="930991"/>
    <lineage>
        <taxon>Eukaryota</taxon>
        <taxon>Fungi</taxon>
        <taxon>Dikarya</taxon>
        <taxon>Basidiomycota</taxon>
        <taxon>Agaricomycotina</taxon>
        <taxon>Agaricomycetes</taxon>
        <taxon>Agaricomycetidae</taxon>
        <taxon>Boletales</taxon>
        <taxon>Paxilineae</taxon>
        <taxon>Paxillaceae</taxon>
        <taxon>Paxillus</taxon>
    </lineage>
</organism>
<accession>A0A0D0D803</accession>
<evidence type="ECO:0000313" key="2">
    <source>
        <dbReference type="Proteomes" id="UP000054538"/>
    </source>
</evidence>
<dbReference type="AlphaFoldDB" id="A0A0D0D803"/>
<evidence type="ECO:0000313" key="1">
    <source>
        <dbReference type="EMBL" id="KIK93057.1"/>
    </source>
</evidence>
<dbReference type="InParanoid" id="A0A0D0D803"/>
<dbReference type="HOGENOM" id="CLU_006344_6_3_1"/>
<dbReference type="Proteomes" id="UP000054538">
    <property type="component" value="Unassembled WGS sequence"/>
</dbReference>
<reference evidence="1 2" key="1">
    <citation type="submission" date="2014-04" db="EMBL/GenBank/DDBJ databases">
        <authorList>
            <consortium name="DOE Joint Genome Institute"/>
            <person name="Kuo A."/>
            <person name="Kohler A."/>
            <person name="Jargeat P."/>
            <person name="Nagy L.G."/>
            <person name="Floudas D."/>
            <person name="Copeland A."/>
            <person name="Barry K.W."/>
            <person name="Cichocki N."/>
            <person name="Veneault-Fourrey C."/>
            <person name="LaButti K."/>
            <person name="Lindquist E.A."/>
            <person name="Lipzen A."/>
            <person name="Lundell T."/>
            <person name="Morin E."/>
            <person name="Murat C."/>
            <person name="Sun H."/>
            <person name="Tunlid A."/>
            <person name="Henrissat B."/>
            <person name="Grigoriev I.V."/>
            <person name="Hibbett D.S."/>
            <person name="Martin F."/>
            <person name="Nordberg H.P."/>
            <person name="Cantor M.N."/>
            <person name="Hua S.X."/>
        </authorList>
    </citation>
    <scope>NUCLEOTIDE SEQUENCE [LARGE SCALE GENOMIC DNA]</scope>
    <source>
        <strain evidence="1 2">Ve08.2h10</strain>
    </source>
</reference>
<keyword evidence="2" id="KW-1185">Reference proteome</keyword>
<dbReference type="EMBL" id="KN825217">
    <property type="protein sequence ID" value="KIK93057.1"/>
    <property type="molecule type" value="Genomic_DNA"/>
</dbReference>
<protein>
    <submittedName>
        <fullName evidence="1">Uncharacterized protein</fullName>
    </submittedName>
</protein>
<proteinExistence type="predicted"/>
<dbReference type="OrthoDB" id="3246013at2759"/>
<dbReference type="STRING" id="930991.A0A0D0D803"/>